<dbReference type="PROSITE" id="PS00028">
    <property type="entry name" value="ZINC_FINGER_C2H2_1"/>
    <property type="match status" value="4"/>
</dbReference>
<dbReference type="SUPFAM" id="SSF57667">
    <property type="entry name" value="beta-beta-alpha zinc fingers"/>
    <property type="match status" value="3"/>
</dbReference>
<dbReference type="PANTHER" id="PTHR14003">
    <property type="entry name" value="TRANSCRIPTIONAL REPRESSOR PROTEIN YY"/>
    <property type="match status" value="1"/>
</dbReference>
<gene>
    <name evidence="7" type="ORF">BJX66DRAFT_319399</name>
</gene>
<organism evidence="7 8">
    <name type="scientific">Aspergillus keveii</name>
    <dbReference type="NCBI Taxonomy" id="714993"/>
    <lineage>
        <taxon>Eukaryota</taxon>
        <taxon>Fungi</taxon>
        <taxon>Dikarya</taxon>
        <taxon>Ascomycota</taxon>
        <taxon>Pezizomycotina</taxon>
        <taxon>Eurotiomycetes</taxon>
        <taxon>Eurotiomycetidae</taxon>
        <taxon>Eurotiales</taxon>
        <taxon>Aspergillaceae</taxon>
        <taxon>Aspergillus</taxon>
        <taxon>Aspergillus subgen. Nidulantes</taxon>
    </lineage>
</organism>
<proteinExistence type="predicted"/>
<dbReference type="InterPro" id="IPR013087">
    <property type="entry name" value="Znf_C2H2_type"/>
</dbReference>
<reference evidence="7 8" key="1">
    <citation type="submission" date="2024-07" db="EMBL/GenBank/DDBJ databases">
        <title>Section-level genome sequencing and comparative genomics of Aspergillus sections Usti and Cavernicolus.</title>
        <authorList>
            <consortium name="Lawrence Berkeley National Laboratory"/>
            <person name="Nybo J.L."/>
            <person name="Vesth T.C."/>
            <person name="Theobald S."/>
            <person name="Frisvad J.C."/>
            <person name="Larsen T.O."/>
            <person name="Kjaerboelling I."/>
            <person name="Rothschild-Mancinelli K."/>
            <person name="Lyhne E.K."/>
            <person name="Kogle M.E."/>
            <person name="Barry K."/>
            <person name="Clum A."/>
            <person name="Na H."/>
            <person name="Ledsgaard L."/>
            <person name="Lin J."/>
            <person name="Lipzen A."/>
            <person name="Kuo A."/>
            <person name="Riley R."/>
            <person name="Mondo S."/>
            <person name="Labutti K."/>
            <person name="Haridas S."/>
            <person name="Pangalinan J."/>
            <person name="Salamov A.A."/>
            <person name="Simmons B.A."/>
            <person name="Magnuson J.K."/>
            <person name="Chen J."/>
            <person name="Drula E."/>
            <person name="Henrissat B."/>
            <person name="Wiebenga A."/>
            <person name="Lubbers R.J."/>
            <person name="Gomes A.C."/>
            <person name="Makela M.R."/>
            <person name="Stajich J."/>
            <person name="Grigoriev I.V."/>
            <person name="Mortensen U.H."/>
            <person name="De Vries R.P."/>
            <person name="Baker S.E."/>
            <person name="Andersen M.R."/>
        </authorList>
    </citation>
    <scope>NUCLEOTIDE SEQUENCE [LARGE SCALE GENOMIC DNA]</scope>
    <source>
        <strain evidence="7 8">CBS 209.92</strain>
    </source>
</reference>
<keyword evidence="2" id="KW-0677">Repeat</keyword>
<sequence>MTFKMRVFQCSWPSCHKGFTRKGDLTRHFQIHGERPYACPEPGCSKRFHQRSSLSIHQRIHTGERPYICDVEGCQRSFSDPSSYSRHQRSHKNEKLFVCERAHCRQKFPCKTSLDQHRLQHEGQEMAFEQQRGESFALNLSSCSSTVALAVPPTSSSVTFQNGDEIIWDALPCDDIDMILARLTQPPNPNIVPWPTTPAQSQIHHCDEQDVFLSETG</sequence>
<comment type="caution">
    <text evidence="7">The sequence shown here is derived from an EMBL/GenBank/DDBJ whole genome shotgun (WGS) entry which is preliminary data.</text>
</comment>
<name>A0ABR4FI91_9EURO</name>
<keyword evidence="1" id="KW-0479">Metal-binding</keyword>
<evidence type="ECO:0000259" key="6">
    <source>
        <dbReference type="PROSITE" id="PS50157"/>
    </source>
</evidence>
<evidence type="ECO:0000313" key="8">
    <source>
        <dbReference type="Proteomes" id="UP001610563"/>
    </source>
</evidence>
<dbReference type="InterPro" id="IPR036236">
    <property type="entry name" value="Znf_C2H2_sf"/>
</dbReference>
<evidence type="ECO:0000313" key="7">
    <source>
        <dbReference type="EMBL" id="KAL2782960.1"/>
    </source>
</evidence>
<dbReference type="Pfam" id="PF00096">
    <property type="entry name" value="zf-C2H2"/>
    <property type="match status" value="3"/>
</dbReference>
<protein>
    <recommendedName>
        <fullName evidence="6">C2H2-type domain-containing protein</fullName>
    </recommendedName>
</protein>
<keyword evidence="3 5" id="KW-0863">Zinc-finger</keyword>
<feature type="domain" description="C2H2-type" evidence="6">
    <location>
        <begin position="97"/>
        <end position="126"/>
    </location>
</feature>
<feature type="domain" description="C2H2-type" evidence="6">
    <location>
        <begin position="67"/>
        <end position="96"/>
    </location>
</feature>
<dbReference type="SMART" id="SM00355">
    <property type="entry name" value="ZnF_C2H2"/>
    <property type="match status" value="4"/>
</dbReference>
<evidence type="ECO:0000256" key="1">
    <source>
        <dbReference type="ARBA" id="ARBA00022723"/>
    </source>
</evidence>
<dbReference type="EMBL" id="JBFTWV010000290">
    <property type="protein sequence ID" value="KAL2782960.1"/>
    <property type="molecule type" value="Genomic_DNA"/>
</dbReference>
<feature type="domain" description="C2H2-type" evidence="6">
    <location>
        <begin position="37"/>
        <end position="66"/>
    </location>
</feature>
<keyword evidence="4" id="KW-0862">Zinc</keyword>
<feature type="domain" description="C2H2-type" evidence="6">
    <location>
        <begin position="8"/>
        <end position="32"/>
    </location>
</feature>
<dbReference type="Proteomes" id="UP001610563">
    <property type="component" value="Unassembled WGS sequence"/>
</dbReference>
<keyword evidence="8" id="KW-1185">Reference proteome</keyword>
<evidence type="ECO:0000256" key="3">
    <source>
        <dbReference type="ARBA" id="ARBA00022771"/>
    </source>
</evidence>
<dbReference type="PROSITE" id="PS50157">
    <property type="entry name" value="ZINC_FINGER_C2H2_2"/>
    <property type="match status" value="4"/>
</dbReference>
<evidence type="ECO:0000256" key="5">
    <source>
        <dbReference type="PROSITE-ProRule" id="PRU00042"/>
    </source>
</evidence>
<dbReference type="Gene3D" id="3.30.160.60">
    <property type="entry name" value="Classic Zinc Finger"/>
    <property type="match status" value="3"/>
</dbReference>
<evidence type="ECO:0000256" key="4">
    <source>
        <dbReference type="ARBA" id="ARBA00022833"/>
    </source>
</evidence>
<evidence type="ECO:0000256" key="2">
    <source>
        <dbReference type="ARBA" id="ARBA00022737"/>
    </source>
</evidence>
<dbReference type="PANTHER" id="PTHR14003:SF20">
    <property type="entry name" value="FINGER DOMAIN PROTEIN, PUTATIVE (AFU_ORTHOLOGUE AFUA_4G10380)-RELATED"/>
    <property type="match status" value="1"/>
</dbReference>
<accession>A0ABR4FI91</accession>